<dbReference type="RefSeq" id="WP_106199018.1">
    <property type="nucleotide sequence ID" value="NZ_QGHD01000016.1"/>
</dbReference>
<evidence type="ECO:0000313" key="9">
    <source>
        <dbReference type="Proteomes" id="UP000245523"/>
    </source>
</evidence>
<dbReference type="SUPFAM" id="SSF52172">
    <property type="entry name" value="CheY-like"/>
    <property type="match status" value="1"/>
</dbReference>
<dbReference type="PROSITE" id="PS50110">
    <property type="entry name" value="RESPONSE_REGULATORY"/>
    <property type="match status" value="1"/>
</dbReference>
<evidence type="ECO:0000256" key="1">
    <source>
        <dbReference type="ARBA" id="ARBA00000085"/>
    </source>
</evidence>
<dbReference type="InterPro" id="IPR001789">
    <property type="entry name" value="Sig_transdc_resp-reg_receiver"/>
</dbReference>
<evidence type="ECO:0000256" key="5">
    <source>
        <dbReference type="PROSITE-ProRule" id="PRU00169"/>
    </source>
</evidence>
<dbReference type="PROSITE" id="PS50109">
    <property type="entry name" value="HIS_KIN"/>
    <property type="match status" value="1"/>
</dbReference>
<keyword evidence="3 5" id="KW-0597">Phosphoprotein</keyword>
<keyword evidence="4" id="KW-0902">Two-component regulatory system</keyword>
<dbReference type="InterPro" id="IPR004358">
    <property type="entry name" value="Sig_transdc_His_kin-like_C"/>
</dbReference>
<evidence type="ECO:0000256" key="2">
    <source>
        <dbReference type="ARBA" id="ARBA00012438"/>
    </source>
</evidence>
<evidence type="ECO:0000259" key="7">
    <source>
        <dbReference type="PROSITE" id="PS50110"/>
    </source>
</evidence>
<dbReference type="SMART" id="SM00387">
    <property type="entry name" value="HATPase_c"/>
    <property type="match status" value="1"/>
</dbReference>
<evidence type="ECO:0000256" key="4">
    <source>
        <dbReference type="ARBA" id="ARBA00023012"/>
    </source>
</evidence>
<evidence type="ECO:0000313" key="8">
    <source>
        <dbReference type="EMBL" id="PWK96621.1"/>
    </source>
</evidence>
<dbReference type="PRINTS" id="PR00344">
    <property type="entry name" value="BCTRLSENSOR"/>
</dbReference>
<reference evidence="8 9" key="1">
    <citation type="submission" date="2018-05" db="EMBL/GenBank/DDBJ databases">
        <title>Animal gut microbial communities from fecal samples from Wisconsin, USA.</title>
        <authorList>
            <person name="Neumann A."/>
        </authorList>
    </citation>
    <scope>NUCLEOTIDE SEQUENCE [LARGE SCALE GENOMIC DNA]</scope>
    <source>
        <strain evidence="8 9">UWS4</strain>
    </source>
</reference>
<dbReference type="PANTHER" id="PTHR45339:SF1">
    <property type="entry name" value="HYBRID SIGNAL TRANSDUCTION HISTIDINE KINASE J"/>
    <property type="match status" value="1"/>
</dbReference>
<dbReference type="PANTHER" id="PTHR45339">
    <property type="entry name" value="HYBRID SIGNAL TRANSDUCTION HISTIDINE KINASE J"/>
    <property type="match status" value="1"/>
</dbReference>
<dbReference type="CDD" id="cd17546">
    <property type="entry name" value="REC_hyHK_CKI1_RcsC-like"/>
    <property type="match status" value="1"/>
</dbReference>
<dbReference type="Gene3D" id="3.30.565.10">
    <property type="entry name" value="Histidine kinase-like ATPase, C-terminal domain"/>
    <property type="match status" value="1"/>
</dbReference>
<dbReference type="Pfam" id="PF00072">
    <property type="entry name" value="Response_reg"/>
    <property type="match status" value="1"/>
</dbReference>
<comment type="caution">
    <text evidence="8">The sequence shown here is derived from an EMBL/GenBank/DDBJ whole genome shotgun (WGS) entry which is preliminary data.</text>
</comment>
<dbReference type="EC" id="2.7.13.3" evidence="2"/>
<evidence type="ECO:0000256" key="3">
    <source>
        <dbReference type="ARBA" id="ARBA00022553"/>
    </source>
</evidence>
<dbReference type="EMBL" id="QGHD01000016">
    <property type="protein sequence ID" value="PWK96621.1"/>
    <property type="molecule type" value="Genomic_DNA"/>
</dbReference>
<feature type="domain" description="Response regulatory" evidence="7">
    <location>
        <begin position="206"/>
        <end position="326"/>
    </location>
</feature>
<sequence length="330" mass="37580">MVAKTPKRLQGKFTINNQNPNEEHMLIAIRDITEIERERSEISTTMRKNITIKSSIDIQTKFVCCDTVKIKEVFLNLMSNAIKYTPEGGTVLIDTKEIPSHLEGYAIIQTTISDSGIGMSPEFLKVIFDEFSREHHSEKNRIEGTGLGMSIVKHLVNLMNGSIDVKSELGKGTSFIVTLPHRKAHESDIHQIVKSEISKDLFQGKKILLAEDNDLNAEITVELLKEYGFEFERARDGVECVDMLLKSKPHEFDFILMDIQMPNMDGYKATKLIRNFKDEKRNIPIFAMTANAFEEDKKNALKVGMNAHFAKPLQVLEMVNTMKDFLKEKV</sequence>
<organism evidence="8 9">
    <name type="scientific">Hallerella porci</name>
    <dbReference type="NCBI Taxonomy" id="1945871"/>
    <lineage>
        <taxon>Bacteria</taxon>
        <taxon>Pseudomonadati</taxon>
        <taxon>Fibrobacterota</taxon>
        <taxon>Fibrobacteria</taxon>
        <taxon>Fibrobacterales</taxon>
        <taxon>Fibrobacteraceae</taxon>
        <taxon>Hallerella</taxon>
    </lineage>
</organism>
<dbReference type="SMART" id="SM00448">
    <property type="entry name" value="REC"/>
    <property type="match status" value="1"/>
</dbReference>
<evidence type="ECO:0000259" key="6">
    <source>
        <dbReference type="PROSITE" id="PS50109"/>
    </source>
</evidence>
<protein>
    <recommendedName>
        <fullName evidence="2">histidine kinase</fullName>
        <ecNumber evidence="2">2.7.13.3</ecNumber>
    </recommendedName>
</protein>
<feature type="domain" description="Histidine kinase" evidence="6">
    <location>
        <begin position="48"/>
        <end position="183"/>
    </location>
</feature>
<gene>
    <name evidence="8" type="ORF">B0H50_1163</name>
</gene>
<accession>A0ABX5LKH9</accession>
<feature type="modified residue" description="4-aspartylphosphate" evidence="5">
    <location>
        <position position="258"/>
    </location>
</feature>
<dbReference type="InterPro" id="IPR003594">
    <property type="entry name" value="HATPase_dom"/>
</dbReference>
<dbReference type="InterPro" id="IPR036890">
    <property type="entry name" value="HATPase_C_sf"/>
</dbReference>
<name>A0ABX5LKH9_9BACT</name>
<keyword evidence="9" id="KW-1185">Reference proteome</keyword>
<comment type="catalytic activity">
    <reaction evidence="1">
        <text>ATP + protein L-histidine = ADP + protein N-phospho-L-histidine.</text>
        <dbReference type="EC" id="2.7.13.3"/>
    </reaction>
</comment>
<dbReference type="SUPFAM" id="SSF55874">
    <property type="entry name" value="ATPase domain of HSP90 chaperone/DNA topoisomerase II/histidine kinase"/>
    <property type="match status" value="1"/>
</dbReference>
<dbReference type="InterPro" id="IPR005467">
    <property type="entry name" value="His_kinase_dom"/>
</dbReference>
<dbReference type="Gene3D" id="3.40.50.2300">
    <property type="match status" value="1"/>
</dbReference>
<dbReference type="InterPro" id="IPR011006">
    <property type="entry name" value="CheY-like_superfamily"/>
</dbReference>
<dbReference type="Proteomes" id="UP000245523">
    <property type="component" value="Unassembled WGS sequence"/>
</dbReference>
<proteinExistence type="predicted"/>
<dbReference type="Pfam" id="PF02518">
    <property type="entry name" value="HATPase_c"/>
    <property type="match status" value="1"/>
</dbReference>